<name>A0A1L9C1H9_9EURY</name>
<dbReference type="AlphaFoldDB" id="A0A1L9C1H9"/>
<protein>
    <submittedName>
        <fullName evidence="1">Uncharacterized protein</fullName>
    </submittedName>
</protein>
<evidence type="ECO:0000313" key="2">
    <source>
        <dbReference type="Proteomes" id="UP000185713"/>
    </source>
</evidence>
<dbReference type="EMBL" id="JWTK01000010">
    <property type="protein sequence ID" value="OJH48404.1"/>
    <property type="molecule type" value="Genomic_DNA"/>
</dbReference>
<organism evidence="1 2">
    <name type="scientific">Methanohalophilus portucalensis FDF-1</name>
    <dbReference type="NCBI Taxonomy" id="523843"/>
    <lineage>
        <taxon>Archaea</taxon>
        <taxon>Methanobacteriati</taxon>
        <taxon>Methanobacteriota</taxon>
        <taxon>Stenosarchaea group</taxon>
        <taxon>Methanomicrobia</taxon>
        <taxon>Methanosarcinales</taxon>
        <taxon>Methanosarcinaceae</taxon>
        <taxon>Methanohalophilus</taxon>
    </lineage>
</organism>
<reference evidence="1 2" key="1">
    <citation type="submission" date="2014-12" db="EMBL/GenBank/DDBJ databases">
        <title>The genome sequence of Methanohalophilus portucalensis strain FDF1.</title>
        <authorList>
            <person name="Lai M.-C."/>
            <person name="Lai S.-J."/>
        </authorList>
    </citation>
    <scope>NUCLEOTIDE SEQUENCE [LARGE SCALE GENOMIC DNA]</scope>
    <source>
        <strain evidence="1 2">FDF-1</strain>
    </source>
</reference>
<comment type="caution">
    <text evidence="1">The sequence shown here is derived from an EMBL/GenBank/DDBJ whole genome shotgun (WGS) entry which is preliminary data.</text>
</comment>
<gene>
    <name evidence="1" type="ORF">MPF_2096</name>
</gene>
<dbReference type="Proteomes" id="UP000185713">
    <property type="component" value="Unassembled WGS sequence"/>
</dbReference>
<sequence length="62" mass="6837">MLLLLPGFSFPYGPQDFTTLLLPERNAFLQDYLSVLRGIGGRLEPRPFSGPQTSTGGLLRTL</sequence>
<proteinExistence type="predicted"/>
<accession>A0A1L9C1H9</accession>
<evidence type="ECO:0000313" key="1">
    <source>
        <dbReference type="EMBL" id="OJH48404.1"/>
    </source>
</evidence>